<dbReference type="GO" id="GO:0006952">
    <property type="term" value="P:defense response"/>
    <property type="evidence" value="ECO:0007669"/>
    <property type="project" value="UniProtKB-KW"/>
</dbReference>
<feature type="domain" description="R13L1/DRL21-like LRR repeat region" evidence="4">
    <location>
        <begin position="270"/>
        <end position="393"/>
    </location>
</feature>
<name>A0AAU9LXC6_9ASTR</name>
<dbReference type="InterPro" id="IPR056789">
    <property type="entry name" value="LRR_R13L1-DRL21"/>
</dbReference>
<dbReference type="PANTHER" id="PTHR47186">
    <property type="entry name" value="LEUCINE-RICH REPEAT-CONTAINING PROTEIN 57"/>
    <property type="match status" value="1"/>
</dbReference>
<keyword evidence="2" id="KW-0611">Plant defense</keyword>
<dbReference type="Pfam" id="PF25019">
    <property type="entry name" value="LRR_R13L1-DRL21"/>
    <property type="match status" value="1"/>
</dbReference>
<dbReference type="EMBL" id="CAKMRJ010000113">
    <property type="protein sequence ID" value="CAH1418304.1"/>
    <property type="molecule type" value="Genomic_DNA"/>
</dbReference>
<organism evidence="5 6">
    <name type="scientific">Lactuca virosa</name>
    <dbReference type="NCBI Taxonomy" id="75947"/>
    <lineage>
        <taxon>Eukaryota</taxon>
        <taxon>Viridiplantae</taxon>
        <taxon>Streptophyta</taxon>
        <taxon>Embryophyta</taxon>
        <taxon>Tracheophyta</taxon>
        <taxon>Spermatophyta</taxon>
        <taxon>Magnoliopsida</taxon>
        <taxon>eudicotyledons</taxon>
        <taxon>Gunneridae</taxon>
        <taxon>Pentapetalae</taxon>
        <taxon>asterids</taxon>
        <taxon>campanulids</taxon>
        <taxon>Asterales</taxon>
        <taxon>Asteraceae</taxon>
        <taxon>Cichorioideae</taxon>
        <taxon>Cichorieae</taxon>
        <taxon>Lactucinae</taxon>
        <taxon>Lactuca</taxon>
    </lineage>
</organism>
<gene>
    <name evidence="5" type="ORF">LVIROSA_LOCUS5905</name>
</gene>
<dbReference type="Pfam" id="PF23559">
    <property type="entry name" value="WHD_DRP"/>
    <property type="match status" value="1"/>
</dbReference>
<dbReference type="InterPro" id="IPR058922">
    <property type="entry name" value="WHD_DRP"/>
</dbReference>
<dbReference type="PANTHER" id="PTHR47186:SF33">
    <property type="entry name" value="NB-ARC DOMAIN-CONTAINING PROTEIN"/>
    <property type="match status" value="1"/>
</dbReference>
<evidence type="ECO:0000313" key="5">
    <source>
        <dbReference type="EMBL" id="CAH1418304.1"/>
    </source>
</evidence>
<dbReference type="AlphaFoldDB" id="A0AAU9LXC6"/>
<feature type="domain" description="Disease resistance protein winged helix" evidence="3">
    <location>
        <begin position="7"/>
        <end position="75"/>
    </location>
</feature>
<dbReference type="InterPro" id="IPR036388">
    <property type="entry name" value="WH-like_DNA-bd_sf"/>
</dbReference>
<evidence type="ECO:0000259" key="3">
    <source>
        <dbReference type="Pfam" id="PF23559"/>
    </source>
</evidence>
<evidence type="ECO:0000256" key="1">
    <source>
        <dbReference type="ARBA" id="ARBA00022741"/>
    </source>
</evidence>
<keyword evidence="6" id="KW-1185">Reference proteome</keyword>
<proteinExistence type="predicted"/>
<evidence type="ECO:0000259" key="4">
    <source>
        <dbReference type="Pfam" id="PF25019"/>
    </source>
</evidence>
<dbReference type="InterPro" id="IPR032675">
    <property type="entry name" value="LRR_dom_sf"/>
</dbReference>
<comment type="caution">
    <text evidence="5">The sequence shown here is derived from an EMBL/GenBank/DDBJ whole genome shotgun (WGS) entry which is preliminary data.</text>
</comment>
<evidence type="ECO:0000256" key="2">
    <source>
        <dbReference type="ARBA" id="ARBA00022821"/>
    </source>
</evidence>
<dbReference type="SUPFAM" id="SSF52058">
    <property type="entry name" value="L domain-like"/>
    <property type="match status" value="1"/>
</dbReference>
<accession>A0AAU9LXC6</accession>
<dbReference type="Gene3D" id="1.10.10.10">
    <property type="entry name" value="Winged helix-like DNA-binding domain superfamily/Winged helix DNA-binding domain"/>
    <property type="match status" value="1"/>
</dbReference>
<evidence type="ECO:0008006" key="7">
    <source>
        <dbReference type="Google" id="ProtNLM"/>
    </source>
</evidence>
<reference evidence="5 6" key="1">
    <citation type="submission" date="2022-01" db="EMBL/GenBank/DDBJ databases">
        <authorList>
            <person name="Xiong W."/>
            <person name="Schranz E."/>
        </authorList>
    </citation>
    <scope>NUCLEOTIDE SEQUENCE [LARGE SCALE GENOMIC DNA]</scope>
</reference>
<dbReference type="Proteomes" id="UP001157418">
    <property type="component" value="Unassembled WGS sequence"/>
</dbReference>
<sequence length="406" mass="46531">MFAYCSLFTKDYLFDKDELVLLWMAEGFLHESNGSQSMESLGRECFQELESRLFFQHSTNDRSRYTMHDLINDLATSVAGEFFFMLDDKIDVYDQKEALEKFHHLSFVRQGYGVYRKFKPLQRARRLRTFLALSVNLDAWQRFSLSNMVLVELLPQLQFLRVLSLASCLITEVPESIGSLKHLRYLNFCKTNITCLPEQIGGLYNLQSLLVSGCARLSSLPNSCVKLINLRHLDISDTPMLNKIPLGIDGLTSLQTLSKVIIGGANGFKISELRRLLHLQGQLSIKGLHKVIHPIHAKEACLQQKKGLLDLELEWDDVFDDSRIEDIEYEVLEGLRLYDKLRSLKIMNYMGMKFPNWVGDPSFVCLTQLTLRGCKNCTYLPTLGHLQSLECIESMNGLKRLGSELL</sequence>
<dbReference type="InterPro" id="IPR001611">
    <property type="entry name" value="Leu-rich_rpt"/>
</dbReference>
<dbReference type="Pfam" id="PF13855">
    <property type="entry name" value="LRR_8"/>
    <property type="match status" value="1"/>
</dbReference>
<keyword evidence="1" id="KW-0547">Nucleotide-binding</keyword>
<evidence type="ECO:0000313" key="6">
    <source>
        <dbReference type="Proteomes" id="UP001157418"/>
    </source>
</evidence>
<dbReference type="Gene3D" id="3.80.10.10">
    <property type="entry name" value="Ribonuclease Inhibitor"/>
    <property type="match status" value="1"/>
</dbReference>
<protein>
    <recommendedName>
        <fullName evidence="7">NB-ARC domain-containing protein</fullName>
    </recommendedName>
</protein>